<feature type="domain" description="Acetyl-CoA hydrolase/transferase C-terminal" evidence="4">
    <location>
        <begin position="270"/>
        <end position="422"/>
    </location>
</feature>
<dbReference type="SUPFAM" id="SSF100950">
    <property type="entry name" value="NagB/RpiA/CoA transferase-like"/>
    <property type="match status" value="2"/>
</dbReference>
<dbReference type="PANTHER" id="PTHR21432">
    <property type="entry name" value="ACETYL-COA HYDROLASE-RELATED"/>
    <property type="match status" value="1"/>
</dbReference>
<evidence type="ECO:0000259" key="4">
    <source>
        <dbReference type="Pfam" id="PF13336"/>
    </source>
</evidence>
<dbReference type="Pfam" id="PF13336">
    <property type="entry name" value="AcetylCoA_hyd_C"/>
    <property type="match status" value="1"/>
</dbReference>
<dbReference type="InterPro" id="IPR046433">
    <property type="entry name" value="ActCoA_hydro"/>
</dbReference>
<dbReference type="Gene3D" id="3.30.750.70">
    <property type="entry name" value="4-hydroxybutyrate coenzyme like domains"/>
    <property type="match status" value="1"/>
</dbReference>
<organism evidence="5 6">
    <name type="scientific">Clostridium intestinale DSM 6191</name>
    <dbReference type="NCBI Taxonomy" id="1121320"/>
    <lineage>
        <taxon>Bacteria</taxon>
        <taxon>Bacillati</taxon>
        <taxon>Bacillota</taxon>
        <taxon>Clostridia</taxon>
        <taxon>Eubacteriales</taxon>
        <taxon>Clostridiaceae</taxon>
        <taxon>Clostridium</taxon>
    </lineage>
</organism>
<keyword evidence="2 5" id="KW-0808">Transferase</keyword>
<dbReference type="GO" id="GO:0006083">
    <property type="term" value="P:acetate metabolic process"/>
    <property type="evidence" value="ECO:0007669"/>
    <property type="project" value="InterPro"/>
</dbReference>
<reference evidence="5 6" key="1">
    <citation type="submission" date="2016-11" db="EMBL/GenBank/DDBJ databases">
        <authorList>
            <person name="Jaros S."/>
            <person name="Januszkiewicz K."/>
            <person name="Wedrychowicz H."/>
        </authorList>
    </citation>
    <scope>NUCLEOTIDE SEQUENCE [LARGE SCALE GENOMIC DNA]</scope>
    <source>
        <strain evidence="5 6">DSM 6191</strain>
    </source>
</reference>
<sequence>MEWKKNFESKIVTADEASRKIKSGDRVVLGNACAAPKDVVKAMVLNKENYRNVEIMNMLLLEECEYVKPEMEPYFRHNSLFVGGGVREAVMSGRADYTPCFFSEMPKLFRSIRVDVAIINVSAPDEHGYCSFGVSVDYIKAAAEEAKIVIAEVNDKMPRTIGDSFIHVSKIDYIVKTSNDIVELTPPKIGELERAIGENCAKLVDDESTLQLGIGAIPDAVLLFLKDKKNLGLHSEMISDGVVELIESGVITNEAKTLHRGRSVITFLMGTKKLYDYVDNNPNIIVYPVDYVNDPRVIAQNDKMVSINSCIQVDLMGQVAADTIGLTQFSGVGGQVDFIRGAAMSKGGKSIIAMPSTAGHGKFSRIVPMLDEGAAVTTSRNDIHYVVTEFGIAELKGKTLRDRARNLINVAHPNFKEELISEWERRFKMKF</sequence>
<accession>A0A1M5YHF1</accession>
<dbReference type="RefSeq" id="WP_073019090.1">
    <property type="nucleotide sequence ID" value="NZ_FQXU01000006.1"/>
</dbReference>
<feature type="domain" description="Acetyl-CoA hydrolase/transferase N-terminal" evidence="3">
    <location>
        <begin position="8"/>
        <end position="184"/>
    </location>
</feature>
<dbReference type="Gene3D" id="3.40.1080.20">
    <property type="entry name" value="Acetyl-CoA hydrolase/transferase C-terminal domain"/>
    <property type="match status" value="1"/>
</dbReference>
<evidence type="ECO:0000259" key="3">
    <source>
        <dbReference type="Pfam" id="PF02550"/>
    </source>
</evidence>
<gene>
    <name evidence="5" type="ORF">SAMN02745941_01991</name>
</gene>
<dbReference type="InterPro" id="IPR026888">
    <property type="entry name" value="AcetylCoA_hyd_C"/>
</dbReference>
<name>A0A1M5YHF1_9CLOT</name>
<dbReference type="Proteomes" id="UP000184241">
    <property type="component" value="Unassembled WGS sequence"/>
</dbReference>
<dbReference type="InterPro" id="IPR003702">
    <property type="entry name" value="ActCoA_hydro_N"/>
</dbReference>
<evidence type="ECO:0000256" key="2">
    <source>
        <dbReference type="ARBA" id="ARBA00022679"/>
    </source>
</evidence>
<evidence type="ECO:0000256" key="1">
    <source>
        <dbReference type="ARBA" id="ARBA00009632"/>
    </source>
</evidence>
<protein>
    <submittedName>
        <fullName evidence="5">4-hydroxybutyrate CoA-transferase</fullName>
    </submittedName>
</protein>
<dbReference type="PANTHER" id="PTHR21432:SF20">
    <property type="entry name" value="ACETYL-COA HYDROLASE"/>
    <property type="match status" value="1"/>
</dbReference>
<dbReference type="AlphaFoldDB" id="A0A1M5YHF1"/>
<evidence type="ECO:0000313" key="6">
    <source>
        <dbReference type="Proteomes" id="UP000184241"/>
    </source>
</evidence>
<comment type="similarity">
    <text evidence="1">Belongs to the acetyl-CoA hydrolase/transferase family.</text>
</comment>
<dbReference type="Gene3D" id="3.40.1080.10">
    <property type="entry name" value="Glutaconate Coenzyme A-transferase"/>
    <property type="match status" value="1"/>
</dbReference>
<evidence type="ECO:0000313" key="5">
    <source>
        <dbReference type="EMBL" id="SHI11318.1"/>
    </source>
</evidence>
<dbReference type="GO" id="GO:0008775">
    <property type="term" value="F:acetate CoA-transferase activity"/>
    <property type="evidence" value="ECO:0007669"/>
    <property type="project" value="InterPro"/>
</dbReference>
<proteinExistence type="inferred from homology"/>
<dbReference type="EMBL" id="FQXU01000006">
    <property type="protein sequence ID" value="SHI11318.1"/>
    <property type="molecule type" value="Genomic_DNA"/>
</dbReference>
<dbReference type="Pfam" id="PF02550">
    <property type="entry name" value="AcetylCoA_hydro"/>
    <property type="match status" value="1"/>
</dbReference>
<dbReference type="InterPro" id="IPR037171">
    <property type="entry name" value="NagB/RpiA_transferase-like"/>
</dbReference>
<dbReference type="InterPro" id="IPR038460">
    <property type="entry name" value="AcetylCoA_hyd_C_sf"/>
</dbReference>